<comment type="caution">
    <text evidence="6">The sequence shown here is derived from an EMBL/GenBank/DDBJ whole genome shotgun (WGS) entry which is preliminary data.</text>
</comment>
<evidence type="ECO:0000256" key="3">
    <source>
        <dbReference type="ARBA" id="ARBA00022722"/>
    </source>
</evidence>
<dbReference type="GO" id="GO:0110001">
    <property type="term" value="C:toxin-antitoxin complex"/>
    <property type="evidence" value="ECO:0007669"/>
    <property type="project" value="InterPro"/>
</dbReference>
<dbReference type="Proteomes" id="UP000533476">
    <property type="component" value="Unassembled WGS sequence"/>
</dbReference>
<dbReference type="EMBL" id="JABBVZ010000132">
    <property type="protein sequence ID" value="NMP24653.1"/>
    <property type="molecule type" value="Genomic_DNA"/>
</dbReference>
<organism evidence="6 7">
    <name type="scientific">Sulfobacillus harzensis</name>
    <dbReference type="NCBI Taxonomy" id="2729629"/>
    <lineage>
        <taxon>Bacteria</taxon>
        <taxon>Bacillati</taxon>
        <taxon>Bacillota</taxon>
        <taxon>Clostridia</taxon>
        <taxon>Eubacteriales</taxon>
        <taxon>Clostridiales Family XVII. Incertae Sedis</taxon>
        <taxon>Sulfobacillus</taxon>
    </lineage>
</organism>
<reference evidence="6 7" key="1">
    <citation type="submission" date="2020-04" db="EMBL/GenBank/DDBJ databases">
        <authorList>
            <person name="Zhang R."/>
            <person name="Schippers A."/>
        </authorList>
    </citation>
    <scope>NUCLEOTIDE SEQUENCE [LARGE SCALE GENOMIC DNA]</scope>
    <source>
        <strain evidence="6 7">DSM 109850</strain>
    </source>
</reference>
<dbReference type="InterPro" id="IPR051813">
    <property type="entry name" value="HepT_RNase_toxin"/>
</dbReference>
<dbReference type="GO" id="GO:0004540">
    <property type="term" value="F:RNA nuclease activity"/>
    <property type="evidence" value="ECO:0007669"/>
    <property type="project" value="InterPro"/>
</dbReference>
<protein>
    <submittedName>
        <fullName evidence="6">DUF86 domain-containing protein</fullName>
    </submittedName>
</protein>
<dbReference type="PANTHER" id="PTHR34139">
    <property type="entry name" value="UPF0331 PROTEIN MJ0127"/>
    <property type="match status" value="1"/>
</dbReference>
<dbReference type="PANTHER" id="PTHR34139:SF1">
    <property type="entry name" value="RNASE MJ1380-RELATED"/>
    <property type="match status" value="1"/>
</dbReference>
<evidence type="ECO:0000256" key="1">
    <source>
        <dbReference type="ARBA" id="ARBA00022553"/>
    </source>
</evidence>
<keyword evidence="7" id="KW-1185">Reference proteome</keyword>
<dbReference type="Pfam" id="PF01934">
    <property type="entry name" value="HepT-like"/>
    <property type="match status" value="1"/>
</dbReference>
<evidence type="ECO:0000256" key="2">
    <source>
        <dbReference type="ARBA" id="ARBA00022649"/>
    </source>
</evidence>
<proteinExistence type="predicted"/>
<gene>
    <name evidence="6" type="ORF">HIJ39_20270</name>
</gene>
<dbReference type="RefSeq" id="WP_169102861.1">
    <property type="nucleotide sequence ID" value="NZ_JABBVZ010000132.1"/>
</dbReference>
<keyword evidence="1" id="KW-0597">Phosphoprotein</keyword>
<evidence type="ECO:0000313" key="7">
    <source>
        <dbReference type="Proteomes" id="UP000533476"/>
    </source>
</evidence>
<keyword evidence="4" id="KW-0547">Nucleotide-binding</keyword>
<keyword evidence="3" id="KW-0540">Nuclease</keyword>
<evidence type="ECO:0000256" key="4">
    <source>
        <dbReference type="ARBA" id="ARBA00022741"/>
    </source>
</evidence>
<dbReference type="GO" id="GO:0016787">
    <property type="term" value="F:hydrolase activity"/>
    <property type="evidence" value="ECO:0007669"/>
    <property type="project" value="UniProtKB-KW"/>
</dbReference>
<evidence type="ECO:0000313" key="6">
    <source>
        <dbReference type="EMBL" id="NMP24653.1"/>
    </source>
</evidence>
<dbReference type="InterPro" id="IPR008201">
    <property type="entry name" value="HepT-like"/>
</dbReference>
<sequence>MAEKNPAVYLVDMVGACEKIIRYCEQRTVTEFVDDTLLFDAVLRNLTVLGEAAGRLDRPWTARYPDVPWAAITGIRHRVVHDYGHVDPQIVWDTVQEDVPAILRKLKKILSDMGSDAL</sequence>
<dbReference type="GO" id="GO:0000166">
    <property type="term" value="F:nucleotide binding"/>
    <property type="evidence" value="ECO:0007669"/>
    <property type="project" value="UniProtKB-KW"/>
</dbReference>
<name>A0A7Y0L7C0_9FIRM</name>
<accession>A0A7Y0L7C0</accession>
<keyword evidence="2" id="KW-1277">Toxin-antitoxin system</keyword>
<dbReference type="AlphaFoldDB" id="A0A7Y0L7C0"/>
<keyword evidence="5" id="KW-0378">Hydrolase</keyword>
<evidence type="ECO:0000256" key="5">
    <source>
        <dbReference type="ARBA" id="ARBA00022801"/>
    </source>
</evidence>